<accession>D3V6D5</accession>
<sequence length="36" mass="4241">MIEHAREKSEQHNDDIEFHVQYVCHMESLGKLAVIC</sequence>
<name>D3V6D5_XENBS</name>
<evidence type="ECO:0000313" key="1">
    <source>
        <dbReference type="EMBL" id="CBJ83214.1"/>
    </source>
</evidence>
<evidence type="ECO:0000313" key="2">
    <source>
        <dbReference type="Proteomes" id="UP000002045"/>
    </source>
</evidence>
<protein>
    <submittedName>
        <fullName evidence="1">Uncharacterized protein</fullName>
    </submittedName>
</protein>
<proteinExistence type="predicted"/>
<organism evidence="1 2">
    <name type="scientific">Xenorhabdus bovienii (strain SS-2004)</name>
    <name type="common">Xenorhabdus nematophila subsp. bovienii</name>
    <dbReference type="NCBI Taxonomy" id="406818"/>
    <lineage>
        <taxon>Bacteria</taxon>
        <taxon>Pseudomonadati</taxon>
        <taxon>Pseudomonadota</taxon>
        <taxon>Gammaproteobacteria</taxon>
        <taxon>Enterobacterales</taxon>
        <taxon>Morganellaceae</taxon>
        <taxon>Xenorhabdus</taxon>
    </lineage>
</organism>
<reference evidence="1" key="1">
    <citation type="journal article" date="2011" name="PLoS ONE">
        <title>The entomopathogenic bacterial endosymbionts xenorhabdus and photorhabdus: convergent lifestyles from divergent genomes.</title>
        <authorList>
            <person name="Chaston J.M."/>
            <person name="Suen G."/>
            <person name="Tucker S.L."/>
            <person name="Andersen A.W."/>
            <person name="Bhasin A."/>
            <person name="Bode E."/>
            <person name="Bode H.B."/>
            <person name="Brachmann A.O."/>
            <person name="Cowles C.E."/>
            <person name="Cowles K.N."/>
            <person name="Darby C."/>
            <person name="de Leon L."/>
            <person name="Drace K."/>
            <person name="Du Z."/>
            <person name="Givaudan A."/>
            <person name="Herbert Tran E.E."/>
            <person name="Jewell K.A."/>
            <person name="Knack J.J."/>
            <person name="Krasomil-Osterfeld K.C."/>
            <person name="Kukor R."/>
            <person name="Lanois A."/>
            <person name="Latreille P."/>
            <person name="Leimgruber N.K."/>
            <person name="Lipke C.M."/>
            <person name="Liu R."/>
            <person name="Lu X."/>
            <person name="Martens E.C."/>
            <person name="Marri P.R."/>
            <person name="Medigue C."/>
            <person name="Menard M.L."/>
            <person name="Miller N.M."/>
            <person name="Morales-Soto N."/>
            <person name="Norton S."/>
            <person name="Ogier J.C."/>
            <person name="Orchard S.S."/>
            <person name="Park D."/>
            <person name="Park Y."/>
            <person name="Qurollo B.A."/>
            <person name="Sugar D.R."/>
            <person name="Richards G.R."/>
            <person name="Rouy Z."/>
            <person name="Slominski B."/>
            <person name="Slominski K."/>
            <person name="Snyder H."/>
            <person name="Tjaden B.C."/>
            <person name="van der Hoeven R."/>
            <person name="Welch R.D."/>
            <person name="Wheeler C."/>
            <person name="Xiang B."/>
            <person name="Barbazuk B."/>
            <person name="Gaudriault S."/>
            <person name="Goodner B."/>
            <person name="Slater S.C."/>
            <person name="Forst S."/>
            <person name="Goldman B.S."/>
            <person name="Goodrich-Blair H."/>
        </authorList>
    </citation>
    <scope>NUCLEOTIDE SEQUENCE [LARGE SCALE GENOMIC DNA]</scope>
    <source>
        <strain evidence="1">SS-2004</strain>
    </source>
</reference>
<dbReference type="KEGG" id="xbo:XBJ1_4102"/>
<dbReference type="AlphaFoldDB" id="D3V6D5"/>
<dbReference type="Proteomes" id="UP000002045">
    <property type="component" value="Chromosome"/>
</dbReference>
<dbReference type="EMBL" id="FN667741">
    <property type="protein sequence ID" value="CBJ83214.1"/>
    <property type="molecule type" value="Genomic_DNA"/>
</dbReference>
<gene>
    <name evidence="1" type="ordered locus">XBJ1_4102</name>
</gene>
<dbReference type="STRING" id="406818.XBJ1_4102"/>
<dbReference type="HOGENOM" id="CLU_3359252_0_0_6"/>